<dbReference type="EMBL" id="KN837329">
    <property type="protein sequence ID" value="KIJ27644.1"/>
    <property type="molecule type" value="Genomic_DNA"/>
</dbReference>
<protein>
    <submittedName>
        <fullName evidence="2">Uncharacterized protein</fullName>
    </submittedName>
</protein>
<accession>A0A0C9U0W8</accession>
<dbReference type="HOGENOM" id="CLU_1166475_0_0_1"/>
<reference evidence="2 3" key="1">
    <citation type="submission" date="2014-06" db="EMBL/GenBank/DDBJ databases">
        <title>Evolutionary Origins and Diversification of the Mycorrhizal Mutualists.</title>
        <authorList>
            <consortium name="DOE Joint Genome Institute"/>
            <consortium name="Mycorrhizal Genomics Consortium"/>
            <person name="Kohler A."/>
            <person name="Kuo A."/>
            <person name="Nagy L.G."/>
            <person name="Floudas D."/>
            <person name="Copeland A."/>
            <person name="Barry K.W."/>
            <person name="Cichocki N."/>
            <person name="Veneault-Fourrey C."/>
            <person name="LaButti K."/>
            <person name="Lindquist E.A."/>
            <person name="Lipzen A."/>
            <person name="Lundell T."/>
            <person name="Morin E."/>
            <person name="Murat C."/>
            <person name="Riley R."/>
            <person name="Ohm R."/>
            <person name="Sun H."/>
            <person name="Tunlid A."/>
            <person name="Henrissat B."/>
            <person name="Grigoriev I.V."/>
            <person name="Hibbett D.S."/>
            <person name="Martin F."/>
        </authorList>
    </citation>
    <scope>NUCLEOTIDE SEQUENCE [LARGE SCALE GENOMIC DNA]</scope>
    <source>
        <strain evidence="2 3">SS14</strain>
    </source>
</reference>
<proteinExistence type="predicted"/>
<feature type="region of interest" description="Disordered" evidence="1">
    <location>
        <begin position="182"/>
        <end position="238"/>
    </location>
</feature>
<dbReference type="Proteomes" id="UP000054279">
    <property type="component" value="Unassembled WGS sequence"/>
</dbReference>
<evidence type="ECO:0000313" key="3">
    <source>
        <dbReference type="Proteomes" id="UP000054279"/>
    </source>
</evidence>
<evidence type="ECO:0000313" key="2">
    <source>
        <dbReference type="EMBL" id="KIJ27644.1"/>
    </source>
</evidence>
<feature type="compositionally biased region" description="Low complexity" evidence="1">
    <location>
        <begin position="100"/>
        <end position="114"/>
    </location>
</feature>
<gene>
    <name evidence="2" type="ORF">M422DRAFT_54954</name>
</gene>
<keyword evidence="3" id="KW-1185">Reference proteome</keyword>
<organism evidence="2 3">
    <name type="scientific">Sphaerobolus stellatus (strain SS14)</name>
    <dbReference type="NCBI Taxonomy" id="990650"/>
    <lineage>
        <taxon>Eukaryota</taxon>
        <taxon>Fungi</taxon>
        <taxon>Dikarya</taxon>
        <taxon>Basidiomycota</taxon>
        <taxon>Agaricomycotina</taxon>
        <taxon>Agaricomycetes</taxon>
        <taxon>Phallomycetidae</taxon>
        <taxon>Geastrales</taxon>
        <taxon>Sphaerobolaceae</taxon>
        <taxon>Sphaerobolus</taxon>
    </lineage>
</organism>
<name>A0A0C9U0W8_SPHS4</name>
<evidence type="ECO:0000256" key="1">
    <source>
        <dbReference type="SAM" id="MobiDB-lite"/>
    </source>
</evidence>
<feature type="region of interest" description="Disordered" evidence="1">
    <location>
        <begin position="43"/>
        <end position="69"/>
    </location>
</feature>
<dbReference type="AlphaFoldDB" id="A0A0C9U0W8"/>
<sequence>MVVLCWKAKAGKMQQTCTCPCCSFTALLSNSLVLIREHTEGDTLKIMSGQSPGTETHGPETSPGSEKLQGALHSPIAGVVLLPTGSPVTPTAPTGPAEDPAVSSISPVSPAEPSKSLASQGDDSSVAPPTEKVILAVRRSKKPPSVVAASTKPQLPSVKVVSTKPPSVKVDSAKPPSIMAAPQEPIAESNTPSQATVIPAKARRGWKPAMEKAEAPRVQRVTRASGKVGPPPPTVAEE</sequence>
<feature type="region of interest" description="Disordered" evidence="1">
    <location>
        <begin position="158"/>
        <end position="177"/>
    </location>
</feature>
<feature type="compositionally biased region" description="Pro residues" evidence="1">
    <location>
        <begin position="229"/>
        <end position="238"/>
    </location>
</feature>
<feature type="compositionally biased region" description="Low complexity" evidence="1">
    <location>
        <begin position="158"/>
        <end position="170"/>
    </location>
</feature>
<feature type="region of interest" description="Disordered" evidence="1">
    <location>
        <begin position="82"/>
        <end position="128"/>
    </location>
</feature>